<keyword evidence="3" id="KW-1185">Reference proteome</keyword>
<evidence type="ECO:0000313" key="3">
    <source>
        <dbReference type="Proteomes" id="UP000664132"/>
    </source>
</evidence>
<organism evidence="2 3">
    <name type="scientific">Cadophora malorum</name>
    <dbReference type="NCBI Taxonomy" id="108018"/>
    <lineage>
        <taxon>Eukaryota</taxon>
        <taxon>Fungi</taxon>
        <taxon>Dikarya</taxon>
        <taxon>Ascomycota</taxon>
        <taxon>Pezizomycotina</taxon>
        <taxon>Leotiomycetes</taxon>
        <taxon>Helotiales</taxon>
        <taxon>Ploettnerulaceae</taxon>
        <taxon>Cadophora</taxon>
    </lineage>
</organism>
<dbReference type="AlphaFoldDB" id="A0A8H7W9P5"/>
<protein>
    <submittedName>
        <fullName evidence="2">Uncharacterized protein</fullName>
    </submittedName>
</protein>
<gene>
    <name evidence="2" type="ORF">IFR04_008952</name>
</gene>
<proteinExistence type="predicted"/>
<name>A0A8H7W9P5_9HELO</name>
<feature type="region of interest" description="Disordered" evidence="1">
    <location>
        <begin position="1"/>
        <end position="55"/>
    </location>
</feature>
<evidence type="ECO:0000256" key="1">
    <source>
        <dbReference type="SAM" id="MobiDB-lite"/>
    </source>
</evidence>
<sequence>MSTKAANGSGRSKKSSETNHTSKSRSTPSKAPSKAKSTSSSHDTKVSAKSSKSSQIYTPSERLLYYLDDTEHSNMGYSSAYTTALTYTYGFPEEQEARRDMEGAILTDAQARALARIDEHDRRMVYEERRE</sequence>
<reference evidence="2" key="1">
    <citation type="submission" date="2021-02" db="EMBL/GenBank/DDBJ databases">
        <title>Genome sequence Cadophora malorum strain M34.</title>
        <authorList>
            <person name="Stefanovic E."/>
            <person name="Vu D."/>
            <person name="Scully C."/>
            <person name="Dijksterhuis J."/>
            <person name="Roader J."/>
            <person name="Houbraken J."/>
        </authorList>
    </citation>
    <scope>NUCLEOTIDE SEQUENCE</scope>
    <source>
        <strain evidence="2">M34</strain>
    </source>
</reference>
<feature type="compositionally biased region" description="Low complexity" evidence="1">
    <location>
        <begin position="24"/>
        <end position="41"/>
    </location>
</feature>
<accession>A0A8H7W9P5</accession>
<feature type="compositionally biased region" description="Polar residues" evidence="1">
    <location>
        <begin position="1"/>
        <end position="10"/>
    </location>
</feature>
<dbReference type="Proteomes" id="UP000664132">
    <property type="component" value="Unassembled WGS sequence"/>
</dbReference>
<comment type="caution">
    <text evidence="2">The sequence shown here is derived from an EMBL/GenBank/DDBJ whole genome shotgun (WGS) entry which is preliminary data.</text>
</comment>
<evidence type="ECO:0000313" key="2">
    <source>
        <dbReference type="EMBL" id="KAG4417898.1"/>
    </source>
</evidence>
<dbReference type="OrthoDB" id="3563921at2759"/>
<dbReference type="EMBL" id="JAFJYH010000142">
    <property type="protein sequence ID" value="KAG4417898.1"/>
    <property type="molecule type" value="Genomic_DNA"/>
</dbReference>